<evidence type="ECO:0000256" key="2">
    <source>
        <dbReference type="ARBA" id="ARBA00023264"/>
    </source>
</evidence>
<comment type="pathway">
    <text evidence="3">Phospholipid metabolism; phosphatidylethanolamine biosynthesis; phosphatidylethanolamine from ethanolamine: step 1/3.</text>
</comment>
<dbReference type="PANTHER" id="PTHR22603:SF66">
    <property type="entry name" value="ETHANOLAMINE KINASE"/>
    <property type="match status" value="1"/>
</dbReference>
<accession>A0A5K3F6P3</accession>
<evidence type="ECO:0000256" key="1">
    <source>
        <dbReference type="ARBA" id="ARBA00023209"/>
    </source>
</evidence>
<proteinExistence type="inferred from homology"/>
<evidence type="ECO:0000313" key="6">
    <source>
        <dbReference type="WBParaSite" id="MCU_005378-RB"/>
    </source>
</evidence>
<dbReference type="Pfam" id="PF01633">
    <property type="entry name" value="Choline_kinase"/>
    <property type="match status" value="1"/>
</dbReference>
<evidence type="ECO:0000256" key="5">
    <source>
        <dbReference type="ARBA" id="ARBA00038874"/>
    </source>
</evidence>
<dbReference type="EC" id="2.7.1.82" evidence="5"/>
<dbReference type="Gene3D" id="3.30.200.20">
    <property type="entry name" value="Phosphorylase Kinase, domain 1"/>
    <property type="match status" value="1"/>
</dbReference>
<dbReference type="CDD" id="cd05157">
    <property type="entry name" value="ETNK_euk"/>
    <property type="match status" value="1"/>
</dbReference>
<dbReference type="InterPro" id="IPR011009">
    <property type="entry name" value="Kinase-like_dom_sf"/>
</dbReference>
<evidence type="ECO:0000256" key="3">
    <source>
        <dbReference type="ARBA" id="ARBA00037883"/>
    </source>
</evidence>
<dbReference type="GO" id="GO:0005737">
    <property type="term" value="C:cytoplasm"/>
    <property type="evidence" value="ECO:0007669"/>
    <property type="project" value="TreeGrafter"/>
</dbReference>
<dbReference type="PANTHER" id="PTHR22603">
    <property type="entry name" value="CHOLINE/ETHANOALAMINE KINASE"/>
    <property type="match status" value="1"/>
</dbReference>
<organism evidence="6">
    <name type="scientific">Mesocestoides corti</name>
    <name type="common">Flatworm</name>
    <dbReference type="NCBI Taxonomy" id="53468"/>
    <lineage>
        <taxon>Eukaryota</taxon>
        <taxon>Metazoa</taxon>
        <taxon>Spiralia</taxon>
        <taxon>Lophotrochozoa</taxon>
        <taxon>Platyhelminthes</taxon>
        <taxon>Cestoda</taxon>
        <taxon>Eucestoda</taxon>
        <taxon>Cyclophyllidea</taxon>
        <taxon>Mesocestoididae</taxon>
        <taxon>Mesocestoides</taxon>
    </lineage>
</organism>
<dbReference type="WBParaSite" id="MCU_005378-RB">
    <property type="protein sequence ID" value="MCU_005378-RB"/>
    <property type="gene ID" value="MCU_005378"/>
</dbReference>
<dbReference type="GO" id="GO:0006646">
    <property type="term" value="P:phosphatidylethanolamine biosynthetic process"/>
    <property type="evidence" value="ECO:0007669"/>
    <property type="project" value="TreeGrafter"/>
</dbReference>
<protein>
    <recommendedName>
        <fullName evidence="5">ethanolamine kinase</fullName>
        <ecNumber evidence="5">2.7.1.82</ecNumber>
    </recommendedName>
</protein>
<comment type="similarity">
    <text evidence="4">Belongs to the choline/ethanolamine kinase family.</text>
</comment>
<dbReference type="GO" id="GO:0004305">
    <property type="term" value="F:ethanolamine kinase activity"/>
    <property type="evidence" value="ECO:0007669"/>
    <property type="project" value="UniProtKB-EC"/>
</dbReference>
<dbReference type="SUPFAM" id="SSF56112">
    <property type="entry name" value="Protein kinase-like (PK-like)"/>
    <property type="match status" value="1"/>
</dbReference>
<keyword evidence="1" id="KW-0594">Phospholipid biosynthesis</keyword>
<sequence>MPSPVKEIALRLESECDIVNTQSLLSIIRPNWPKEKLCFKVFNEGISNTLFAIYLDTPLTPDNTVLVRIFGYQTELYIDRDREALYMWILNQFGFTSQVFAKFTNGICYGYIPGFTPSCEMLTKPQYFKMVAEKLAALHCLPVSEFAKKHFSGTELVPDTKPCVMHYLTKFIGLLPECFSSKLSMNCAGDGSVMADCQLNYLSKEYLEGEVKFLRKLLSNAKSPVAFCHNDLLFGNIVFSPNEDSVHFIDFEYCGYNHVCYDIANHFCEYAGMSNPDYSKIPSNEMQREWVRVYLSAYQRLCTKHTTKTSESHANKVCINAAEVDKWLEEIRHFTLVRIPFYYPHPYSGVQVVLCETVKTYYLGWTLRANQSACKIQDFHLPTMRIFCAILGFPSLLGNLGHGSSLQVENRL</sequence>
<dbReference type="Gene3D" id="3.90.1200.10">
    <property type="match status" value="1"/>
</dbReference>
<keyword evidence="1" id="KW-0443">Lipid metabolism</keyword>
<evidence type="ECO:0000256" key="4">
    <source>
        <dbReference type="ARBA" id="ARBA00038211"/>
    </source>
</evidence>
<reference evidence="6" key="1">
    <citation type="submission" date="2019-11" db="UniProtKB">
        <authorList>
            <consortium name="WormBaseParasite"/>
        </authorList>
    </citation>
    <scope>IDENTIFICATION</scope>
</reference>
<dbReference type="AlphaFoldDB" id="A0A5K3F6P3"/>
<keyword evidence="1" id="KW-0444">Lipid biosynthesis</keyword>
<keyword evidence="2" id="KW-1208">Phospholipid metabolism</keyword>
<name>A0A5K3F6P3_MESCO</name>